<feature type="binding site" evidence="13">
    <location>
        <position position="334"/>
    </location>
    <ligand>
        <name>Zn(2+)</name>
        <dbReference type="ChEBI" id="CHEBI:29105"/>
        <label>2</label>
    </ligand>
</feature>
<dbReference type="OrthoDB" id="9794455at2"/>
<dbReference type="GO" id="GO:0004035">
    <property type="term" value="F:alkaline phosphatase activity"/>
    <property type="evidence" value="ECO:0007669"/>
    <property type="project" value="TreeGrafter"/>
</dbReference>
<evidence type="ECO:0000256" key="5">
    <source>
        <dbReference type="ARBA" id="ARBA00022723"/>
    </source>
</evidence>
<evidence type="ECO:0000256" key="7">
    <source>
        <dbReference type="ARBA" id="ARBA00022833"/>
    </source>
</evidence>
<feature type="binding site" evidence="13">
    <location>
        <position position="338"/>
    </location>
    <ligand>
        <name>Zn(2+)</name>
        <dbReference type="ChEBI" id="CHEBI:29105"/>
        <label>2</label>
    </ligand>
</feature>
<evidence type="ECO:0000256" key="11">
    <source>
        <dbReference type="ARBA" id="ARBA00023288"/>
    </source>
</evidence>
<evidence type="ECO:0000313" key="18">
    <source>
        <dbReference type="Proteomes" id="UP000182692"/>
    </source>
</evidence>
<name>A0A1I5QQQ6_9GAMM</name>
<evidence type="ECO:0000256" key="12">
    <source>
        <dbReference type="PIRSR" id="PIRSR601952-1"/>
    </source>
</evidence>
<feature type="region of interest" description="Disordered" evidence="15">
    <location>
        <begin position="228"/>
        <end position="247"/>
    </location>
</feature>
<dbReference type="Gene3D" id="3.40.720.10">
    <property type="entry name" value="Alkaline Phosphatase, subunit A"/>
    <property type="match status" value="1"/>
</dbReference>
<dbReference type="GeneID" id="35871201"/>
<comment type="cofactor">
    <cofactor evidence="13">
        <name>Mg(2+)</name>
        <dbReference type="ChEBI" id="CHEBI:18420"/>
    </cofactor>
    <text evidence="13">Binds 1 Mg(2+) ion.</text>
</comment>
<keyword evidence="10" id="KW-0325">Glycoprotein</keyword>
<keyword evidence="3" id="KW-0597">Phosphoprotein</keyword>
<evidence type="ECO:0000256" key="14">
    <source>
        <dbReference type="RuleBase" id="RU003946"/>
    </source>
</evidence>
<dbReference type="PRINTS" id="PR00113">
    <property type="entry name" value="ALKPHPHTASE"/>
</dbReference>
<dbReference type="PANTHER" id="PTHR11596:SF5">
    <property type="entry name" value="ALKALINE PHOSPHATASE"/>
    <property type="match status" value="1"/>
</dbReference>
<evidence type="ECO:0000256" key="8">
    <source>
        <dbReference type="ARBA" id="ARBA00022842"/>
    </source>
</evidence>
<evidence type="ECO:0000256" key="4">
    <source>
        <dbReference type="ARBA" id="ARBA00022622"/>
    </source>
</evidence>
<feature type="signal peptide" evidence="16">
    <location>
        <begin position="1"/>
        <end position="21"/>
    </location>
</feature>
<evidence type="ECO:0000256" key="2">
    <source>
        <dbReference type="ARBA" id="ARBA00022475"/>
    </source>
</evidence>
<evidence type="ECO:0000256" key="10">
    <source>
        <dbReference type="ARBA" id="ARBA00023180"/>
    </source>
</evidence>
<feature type="binding site" evidence="13">
    <location>
        <position position="329"/>
    </location>
    <ligand>
        <name>Mg(2+)</name>
        <dbReference type="ChEBI" id="CHEBI:18420"/>
    </ligand>
</feature>
<proteinExistence type="inferred from homology"/>
<dbReference type="GO" id="GO:0098552">
    <property type="term" value="C:side of membrane"/>
    <property type="evidence" value="ECO:0007669"/>
    <property type="project" value="UniProtKB-KW"/>
</dbReference>
<dbReference type="CDD" id="cd16012">
    <property type="entry name" value="ALP"/>
    <property type="match status" value="1"/>
</dbReference>
<keyword evidence="6" id="KW-0378">Hydrolase</keyword>
<dbReference type="EMBL" id="FOWR01000015">
    <property type="protein sequence ID" value="SFP48595.1"/>
    <property type="molecule type" value="Genomic_DNA"/>
</dbReference>
<dbReference type="STRING" id="1121869.SAMN03084138_02329"/>
<dbReference type="InterPro" id="IPR001952">
    <property type="entry name" value="Alkaline_phosphatase"/>
</dbReference>
<feature type="binding site" evidence="13">
    <location>
        <position position="376"/>
    </location>
    <ligand>
        <name>Zn(2+)</name>
        <dbReference type="ChEBI" id="CHEBI:29105"/>
        <label>2</label>
    </ligand>
</feature>
<dbReference type="FunFam" id="3.40.720.10:FF:000008">
    <property type="entry name" value="Alkaline phosphatase"/>
    <property type="match status" value="1"/>
</dbReference>
<dbReference type="GO" id="GO:0046872">
    <property type="term" value="F:metal ion binding"/>
    <property type="evidence" value="ECO:0007669"/>
    <property type="project" value="UniProtKB-KW"/>
</dbReference>
<evidence type="ECO:0000313" key="17">
    <source>
        <dbReference type="EMBL" id="SFP48595.1"/>
    </source>
</evidence>
<evidence type="ECO:0000256" key="13">
    <source>
        <dbReference type="PIRSR" id="PIRSR601952-2"/>
    </source>
</evidence>
<keyword evidence="8 13" id="KW-0460">Magnesium</keyword>
<dbReference type="SMART" id="SM00098">
    <property type="entry name" value="alkPPc"/>
    <property type="match status" value="1"/>
</dbReference>
<comment type="subcellular location">
    <subcellularLocation>
        <location evidence="1">Cell membrane</location>
        <topology evidence="1">Lipid-anchor</topology>
        <topology evidence="1">GPI-anchor</topology>
    </subcellularLocation>
</comment>
<evidence type="ECO:0000256" key="15">
    <source>
        <dbReference type="SAM" id="MobiDB-lite"/>
    </source>
</evidence>
<feature type="binding site" evidence="13">
    <location>
        <position position="171"/>
    </location>
    <ligand>
        <name>Mg(2+)</name>
        <dbReference type="ChEBI" id="CHEBI:18420"/>
    </ligand>
</feature>
<feature type="binding site" evidence="13">
    <location>
        <position position="60"/>
    </location>
    <ligand>
        <name>Zn(2+)</name>
        <dbReference type="ChEBI" id="CHEBI:29105"/>
        <label>2</label>
    </ligand>
</feature>
<reference evidence="17 18" key="1">
    <citation type="submission" date="2016-10" db="EMBL/GenBank/DDBJ databases">
        <authorList>
            <person name="de Groot N.N."/>
        </authorList>
    </citation>
    <scope>NUCLEOTIDE SEQUENCE [LARGE SCALE GENOMIC DNA]</scope>
    <source>
        <strain evidence="17 18">DSM 15893</strain>
    </source>
</reference>
<feature type="binding site" evidence="13">
    <location>
        <position position="173"/>
    </location>
    <ligand>
        <name>Mg(2+)</name>
        <dbReference type="ChEBI" id="CHEBI:18420"/>
    </ligand>
</feature>
<feature type="chain" id="PRO_5010325895" evidence="16">
    <location>
        <begin position="22"/>
        <end position="492"/>
    </location>
</feature>
<accession>A0A1I5QQQ6</accession>
<dbReference type="GO" id="GO:0005886">
    <property type="term" value="C:plasma membrane"/>
    <property type="evidence" value="ECO:0007669"/>
    <property type="project" value="UniProtKB-SubCell"/>
</dbReference>
<keyword evidence="5 13" id="KW-0479">Metal-binding</keyword>
<protein>
    <submittedName>
        <fullName evidence="17">Alkaline phosphatase</fullName>
    </submittedName>
</protein>
<keyword evidence="16" id="KW-0732">Signal</keyword>
<gene>
    <name evidence="17" type="ORF">SAMN03084138_02329</name>
</gene>
<dbReference type="Pfam" id="PF00245">
    <property type="entry name" value="Alk_phosphatase"/>
    <property type="match status" value="1"/>
</dbReference>
<dbReference type="AlphaFoldDB" id="A0A1I5QQQ6"/>
<evidence type="ECO:0000256" key="9">
    <source>
        <dbReference type="ARBA" id="ARBA00023136"/>
    </source>
</evidence>
<keyword evidence="2" id="KW-1003">Cell membrane</keyword>
<dbReference type="Proteomes" id="UP000182692">
    <property type="component" value="Unassembled WGS sequence"/>
</dbReference>
<feature type="binding site" evidence="13">
    <location>
        <position position="375"/>
    </location>
    <ligand>
        <name>Zn(2+)</name>
        <dbReference type="ChEBI" id="CHEBI:29105"/>
        <label>2</label>
    </ligand>
</feature>
<keyword evidence="4" id="KW-0336">GPI-anchor</keyword>
<feature type="binding site" evidence="13">
    <location>
        <position position="454"/>
    </location>
    <ligand>
        <name>Zn(2+)</name>
        <dbReference type="ChEBI" id="CHEBI:29105"/>
        <label>2</label>
    </ligand>
</feature>
<comment type="similarity">
    <text evidence="14">Belongs to the alkaline phosphatase family.</text>
</comment>
<dbReference type="InterPro" id="IPR017850">
    <property type="entry name" value="Alkaline_phosphatase_core_sf"/>
</dbReference>
<evidence type="ECO:0000256" key="3">
    <source>
        <dbReference type="ARBA" id="ARBA00022553"/>
    </source>
</evidence>
<feature type="binding site" evidence="13">
    <location>
        <position position="60"/>
    </location>
    <ligand>
        <name>Mg(2+)</name>
        <dbReference type="ChEBI" id="CHEBI:18420"/>
    </ligand>
</feature>
<feature type="compositionally biased region" description="Basic and acidic residues" evidence="15">
    <location>
        <begin position="238"/>
        <end position="247"/>
    </location>
</feature>
<dbReference type="SUPFAM" id="SSF53649">
    <property type="entry name" value="Alkaline phosphatase-like"/>
    <property type="match status" value="1"/>
</dbReference>
<sequence>MKKQFTLSLIATCLVAGSATAAVPQQSDVWYKDAQSAIENAKKNTPIIGQAKNVIVFIGDGMSLGTITAARIYVGQQNGSSGEENILTMETLPHVALSKTYNTDMQTPDSAGTATAIVTGVKTKGGIINVNDNVRRGFCDTVAGNEASSIFELAADKGKAVGVVSTARITHATPATAYAHSPDRNWENDSKIPNIAKEQGCKDIASQLVAFDVGDGFQVAFGGGRREFIPADATDPEYPDKGGKRTDGRNLIEEWQARYSDGQFVYNLDGFDSIKVDEKTRVLGLFEPSHMQYEADRQVDNKEPSLAQMTDKAIDILEQDKEGYVLMVEAGRIDHAHHGGNAARALEDTKAYDDAIKVALEKTDPKDTLIIVTADHAHTMIMNGYAERGNPILGLSKQQGKYNKDVDGNTYTTIVYGNGPGAVGESPRPSVSQEQVLKLDYLQQALVGLGSETHSGEDVIIFARGPQAWLFQGAVEQNYIYHVINDATGIGQ</sequence>
<comment type="cofactor">
    <cofactor evidence="13">
        <name>Zn(2+)</name>
        <dbReference type="ChEBI" id="CHEBI:29105"/>
    </cofactor>
    <text evidence="13">Binds 2 Zn(2+) ions.</text>
</comment>
<keyword evidence="9" id="KW-0472">Membrane</keyword>
<evidence type="ECO:0000256" key="6">
    <source>
        <dbReference type="ARBA" id="ARBA00022801"/>
    </source>
</evidence>
<dbReference type="RefSeq" id="WP_017016694.1">
    <property type="nucleotide sequence ID" value="NZ_FOWR01000015.1"/>
</dbReference>
<evidence type="ECO:0000256" key="1">
    <source>
        <dbReference type="ARBA" id="ARBA00004609"/>
    </source>
</evidence>
<keyword evidence="7 13" id="KW-0862">Zinc</keyword>
<dbReference type="PANTHER" id="PTHR11596">
    <property type="entry name" value="ALKALINE PHOSPHATASE"/>
    <property type="match status" value="1"/>
</dbReference>
<organism evidence="17 18">
    <name type="scientific">Enterovibrio norvegicus DSM 15893</name>
    <dbReference type="NCBI Taxonomy" id="1121869"/>
    <lineage>
        <taxon>Bacteria</taxon>
        <taxon>Pseudomonadati</taxon>
        <taxon>Pseudomonadota</taxon>
        <taxon>Gammaproteobacteria</taxon>
        <taxon>Vibrionales</taxon>
        <taxon>Vibrionaceae</taxon>
        <taxon>Enterovibrio</taxon>
    </lineage>
</organism>
<keyword evidence="11" id="KW-0449">Lipoprotein</keyword>
<evidence type="ECO:0000256" key="16">
    <source>
        <dbReference type="SAM" id="SignalP"/>
    </source>
</evidence>
<feature type="active site" description="Phosphoserine intermediate" evidence="12">
    <location>
        <position position="110"/>
    </location>
</feature>